<reference evidence="1 2" key="1">
    <citation type="submission" date="2016-04" db="EMBL/GenBank/DDBJ databases">
        <title>Complete Genome Sequence of Halotalea alkalilenta IHB B 13600.</title>
        <authorList>
            <person name="Swarnkar M.K."/>
            <person name="Sharma A."/>
            <person name="Kaushal K."/>
            <person name="Soni R."/>
            <person name="Rana S."/>
            <person name="Singh A.K."/>
            <person name="Gulati A."/>
        </authorList>
    </citation>
    <scope>NUCLEOTIDE SEQUENCE [LARGE SCALE GENOMIC DNA]</scope>
    <source>
        <strain evidence="1 2">IHB B 13600</strain>
    </source>
</reference>
<proteinExistence type="predicted"/>
<keyword evidence="2" id="KW-1185">Reference proteome</keyword>
<dbReference type="RefSeq" id="WP_064121416.1">
    <property type="nucleotide sequence ID" value="NZ_CP015243.1"/>
</dbReference>
<gene>
    <name evidence="1" type="ORF">A5892_02280</name>
</gene>
<dbReference type="AlphaFoldDB" id="A0A172YBQ7"/>
<dbReference type="Proteomes" id="UP000077875">
    <property type="component" value="Chromosome"/>
</dbReference>
<dbReference type="KEGG" id="haa:A5892_02280"/>
<evidence type="ECO:0000313" key="1">
    <source>
        <dbReference type="EMBL" id="ANF56435.1"/>
    </source>
</evidence>
<protein>
    <submittedName>
        <fullName evidence="1">Uncharacterized protein</fullName>
    </submittedName>
</protein>
<name>A0A172YBQ7_9GAMM</name>
<sequence length="59" mass="6432">MSTSPTSAARTARPAQGGWSIFVTTWHKSEIRTAAAYRNVLSGVLEAPVPVFWALDKQD</sequence>
<dbReference type="STRING" id="376489.A5892_02280"/>
<evidence type="ECO:0000313" key="2">
    <source>
        <dbReference type="Proteomes" id="UP000077875"/>
    </source>
</evidence>
<accession>A0A172YBQ7</accession>
<dbReference type="EMBL" id="CP015243">
    <property type="protein sequence ID" value="ANF56435.1"/>
    <property type="molecule type" value="Genomic_DNA"/>
</dbReference>
<organism evidence="1 2">
    <name type="scientific">Halotalea alkalilenta</name>
    <dbReference type="NCBI Taxonomy" id="376489"/>
    <lineage>
        <taxon>Bacteria</taxon>
        <taxon>Pseudomonadati</taxon>
        <taxon>Pseudomonadota</taxon>
        <taxon>Gammaproteobacteria</taxon>
        <taxon>Oceanospirillales</taxon>
        <taxon>Halomonadaceae</taxon>
        <taxon>Halotalea</taxon>
    </lineage>
</organism>